<keyword evidence="2" id="KW-1185">Reference proteome</keyword>
<protein>
    <submittedName>
        <fullName evidence="1">Manganese-dependent ADP-ribose cdp-alcohol diphosphatase</fullName>
    </submittedName>
</protein>
<evidence type="ECO:0000313" key="1">
    <source>
        <dbReference type="EMBL" id="KOO22692.1"/>
    </source>
</evidence>
<organism evidence="1 2">
    <name type="scientific">Chrysochromulina tobinii</name>
    <dbReference type="NCBI Taxonomy" id="1460289"/>
    <lineage>
        <taxon>Eukaryota</taxon>
        <taxon>Haptista</taxon>
        <taxon>Haptophyta</taxon>
        <taxon>Prymnesiophyceae</taxon>
        <taxon>Prymnesiales</taxon>
        <taxon>Chrysochromulinaceae</taxon>
        <taxon>Chrysochromulina</taxon>
    </lineage>
</organism>
<reference evidence="2" key="1">
    <citation type="journal article" date="2015" name="PLoS Genet.">
        <title>Genome Sequence and Transcriptome Analyses of Chrysochromulina tobin: Metabolic Tools for Enhanced Algal Fitness in the Prominent Order Prymnesiales (Haptophyceae).</title>
        <authorList>
            <person name="Hovde B.T."/>
            <person name="Deodato C.R."/>
            <person name="Hunsperger H.M."/>
            <person name="Ryken S.A."/>
            <person name="Yost W."/>
            <person name="Jha R.K."/>
            <person name="Patterson J."/>
            <person name="Monnat R.J. Jr."/>
            <person name="Barlow S.B."/>
            <person name="Starkenburg S.R."/>
            <person name="Cattolico R.A."/>
        </authorList>
    </citation>
    <scope>NUCLEOTIDE SEQUENCE</scope>
    <source>
        <strain evidence="2">CCMP291</strain>
    </source>
</reference>
<evidence type="ECO:0000313" key="2">
    <source>
        <dbReference type="Proteomes" id="UP000037460"/>
    </source>
</evidence>
<name>A0A0M0J8L6_9EUKA</name>
<sequence>MTGLLRVATALGDIIDGINAKLGQSKTALEAALAELERAPCPSVNIVGNHELYNFDRAALAQAPWLRHGDREYYSFAPAPGWRMVILDPYQLALIGHAQEDPRRQESVALIGAKNPGVDPSGEGGQWFAQVSGEDRRFVPYNGGLGREQLAWLRAELGAASAAGERVLILSHVILHPRACGGDTMVWDYPEALAAISSEEAGGCVVAVLCGHDHFGQYHHDVDTGVHHCTFCSPLNKGDEGYAFGLVQVWDDAIQIRGPRIDDLLPAWRGGKPTGRPAATPCEGEGGACWSPHEIVTLPLRKTKRS</sequence>
<dbReference type="AlphaFoldDB" id="A0A0M0J8L6"/>
<dbReference type="OrthoDB" id="9675250at2759"/>
<dbReference type="GO" id="GO:0008663">
    <property type="term" value="F:2',3'-cyclic-nucleotide 2'-phosphodiesterase activity"/>
    <property type="evidence" value="ECO:0007669"/>
    <property type="project" value="TreeGrafter"/>
</dbReference>
<dbReference type="PANTHER" id="PTHR16509">
    <property type="match status" value="1"/>
</dbReference>
<dbReference type="PANTHER" id="PTHR16509:SF1">
    <property type="entry name" value="MANGANESE-DEPENDENT ADP-RIBOSE_CDP-ALCOHOL DIPHOSPHATASE"/>
    <property type="match status" value="1"/>
</dbReference>
<dbReference type="GO" id="GO:0047631">
    <property type="term" value="F:ADP-ribose diphosphatase activity"/>
    <property type="evidence" value="ECO:0007669"/>
    <property type="project" value="TreeGrafter"/>
</dbReference>
<dbReference type="EMBL" id="JWZX01003259">
    <property type="protein sequence ID" value="KOO22692.1"/>
    <property type="molecule type" value="Genomic_DNA"/>
</dbReference>
<comment type="caution">
    <text evidence="1">The sequence shown here is derived from an EMBL/GenBank/DDBJ whole genome shotgun (WGS) entry which is preliminary data.</text>
</comment>
<dbReference type="SUPFAM" id="SSF56300">
    <property type="entry name" value="Metallo-dependent phosphatases"/>
    <property type="match status" value="1"/>
</dbReference>
<gene>
    <name evidence="1" type="ORF">Ctob_007197</name>
</gene>
<dbReference type="InterPro" id="IPR029052">
    <property type="entry name" value="Metallo-depent_PP-like"/>
</dbReference>
<accession>A0A0M0J8L6</accession>
<dbReference type="GO" id="GO:0047734">
    <property type="term" value="F:CDP-glycerol diphosphatase activity"/>
    <property type="evidence" value="ECO:0007669"/>
    <property type="project" value="TreeGrafter"/>
</dbReference>
<dbReference type="Gene3D" id="3.60.21.10">
    <property type="match status" value="1"/>
</dbReference>
<dbReference type="Proteomes" id="UP000037460">
    <property type="component" value="Unassembled WGS sequence"/>
</dbReference>
<dbReference type="GO" id="GO:0030145">
    <property type="term" value="F:manganese ion binding"/>
    <property type="evidence" value="ECO:0007669"/>
    <property type="project" value="TreeGrafter"/>
</dbReference>
<proteinExistence type="predicted"/>